<dbReference type="GO" id="GO:0006265">
    <property type="term" value="P:DNA topological change"/>
    <property type="evidence" value="ECO:0007669"/>
    <property type="project" value="UniProtKB-UniRule"/>
</dbReference>
<dbReference type="InterPro" id="IPR003594">
    <property type="entry name" value="HATPase_dom"/>
</dbReference>
<dbReference type="GO" id="GO:0006260">
    <property type="term" value="P:DNA replication"/>
    <property type="evidence" value="ECO:0007669"/>
    <property type="project" value="UniProtKB-UniRule"/>
</dbReference>
<evidence type="ECO:0000256" key="3">
    <source>
        <dbReference type="ARBA" id="ARBA00023029"/>
    </source>
</evidence>
<evidence type="ECO:0000256" key="5">
    <source>
        <dbReference type="ARBA" id="ARBA00023235"/>
    </source>
</evidence>
<feature type="binding site" evidence="6">
    <location>
        <position position="39"/>
    </location>
    <ligand>
        <name>ATP</name>
        <dbReference type="ChEBI" id="CHEBI:30616"/>
    </ligand>
</feature>
<dbReference type="SUPFAM" id="SSF46946">
    <property type="entry name" value="S13-like H2TH domain"/>
    <property type="match status" value="1"/>
</dbReference>
<evidence type="ECO:0000256" key="2">
    <source>
        <dbReference type="ARBA" id="ARBA00022840"/>
    </source>
</evidence>
<comment type="subunit">
    <text evidence="6">Homodimer. Heterotetramer of two Top6A and two Top6B chains.</text>
</comment>
<evidence type="ECO:0000259" key="8">
    <source>
        <dbReference type="Pfam" id="PF02518"/>
    </source>
</evidence>
<evidence type="ECO:0000259" key="9">
    <source>
        <dbReference type="Pfam" id="PF09239"/>
    </source>
</evidence>
<dbReference type="Pfam" id="PF02518">
    <property type="entry name" value="HATPase_c"/>
    <property type="match status" value="1"/>
</dbReference>
<keyword evidence="1 6" id="KW-0547">Nucleotide-binding</keyword>
<evidence type="ECO:0000256" key="6">
    <source>
        <dbReference type="HAMAP-Rule" id="MF_00322"/>
    </source>
</evidence>
<comment type="similarity">
    <text evidence="6">Belongs to the TOP6B family.</text>
</comment>
<dbReference type="Gene3D" id="1.10.8.50">
    <property type="match status" value="1"/>
</dbReference>
<dbReference type="KEGG" id="ncv:NCAV_1120"/>
<feature type="domain" description="DNA topoisomerase VI subunit B transducer" evidence="9">
    <location>
        <begin position="409"/>
        <end position="565"/>
    </location>
</feature>
<feature type="binding site" evidence="6">
    <location>
        <position position="526"/>
    </location>
    <ligand>
        <name>ATP</name>
        <dbReference type="ChEBI" id="CHEBI:30616"/>
    </ligand>
</feature>
<dbReference type="InterPro" id="IPR020568">
    <property type="entry name" value="Ribosomal_Su5_D2-typ_SF"/>
</dbReference>
<feature type="compositionally biased region" description="Gly residues" evidence="7">
    <location>
        <begin position="642"/>
        <end position="654"/>
    </location>
</feature>
<dbReference type="InterPro" id="IPR010979">
    <property type="entry name" value="Ribosomal_uS13-like_H2TH"/>
</dbReference>
<dbReference type="PANTHER" id="PTHR48444:SF1">
    <property type="entry name" value="DNA TOPOISOMERASE 6 SUBUNIT B"/>
    <property type="match status" value="1"/>
</dbReference>
<dbReference type="HAMAP" id="MF_00322">
    <property type="entry name" value="Top6B"/>
    <property type="match status" value="1"/>
</dbReference>
<dbReference type="GeneID" id="41595141"/>
<keyword evidence="3 6" id="KW-0799">Topoisomerase</keyword>
<dbReference type="CDD" id="cd00823">
    <property type="entry name" value="TopoIIB_Trans"/>
    <property type="match status" value="1"/>
</dbReference>
<keyword evidence="4 6" id="KW-0238">DNA-binding</keyword>
<dbReference type="InterPro" id="IPR005734">
    <property type="entry name" value="TopoVI_B"/>
</dbReference>
<dbReference type="Pfam" id="PF09239">
    <property type="entry name" value="Topo-VIb_trans"/>
    <property type="match status" value="1"/>
</dbReference>
<feature type="region of interest" description="Disordered" evidence="7">
    <location>
        <begin position="630"/>
        <end position="663"/>
    </location>
</feature>
<dbReference type="GO" id="GO:0003677">
    <property type="term" value="F:DNA binding"/>
    <property type="evidence" value="ECO:0007669"/>
    <property type="project" value="UniProtKB-UniRule"/>
</dbReference>
<dbReference type="NCBIfam" id="NF003218">
    <property type="entry name" value="PRK04184.1"/>
    <property type="match status" value="1"/>
</dbReference>
<feature type="binding site" evidence="6">
    <location>
        <position position="78"/>
    </location>
    <ligand>
        <name>ATP</name>
        <dbReference type="ChEBI" id="CHEBI:30616"/>
    </ligand>
</feature>
<dbReference type="InterPro" id="IPR014721">
    <property type="entry name" value="Ribsml_uS5_D2-typ_fold_subgr"/>
</dbReference>
<feature type="domain" description="Histidine kinase/HSP90-like ATPase" evidence="8">
    <location>
        <begin position="27"/>
        <end position="116"/>
    </location>
</feature>
<dbReference type="Gene3D" id="3.30.565.10">
    <property type="entry name" value="Histidine kinase-like ATPase, C-terminal domain"/>
    <property type="match status" value="1"/>
</dbReference>
<dbReference type="SUPFAM" id="SSF54211">
    <property type="entry name" value="Ribosomal protein S5 domain 2-like"/>
    <property type="match status" value="1"/>
</dbReference>
<evidence type="ECO:0000256" key="7">
    <source>
        <dbReference type="SAM" id="MobiDB-lite"/>
    </source>
</evidence>
<comment type="caution">
    <text evidence="6">Lacks conserved residue(s) required for the propagation of feature annotation.</text>
</comment>
<keyword evidence="11" id="KW-1185">Reference proteome</keyword>
<dbReference type="InterPro" id="IPR015320">
    <property type="entry name" value="TopoVI_B_transducer"/>
</dbReference>
<name>A0A2K5ARN6_9ARCH</name>
<keyword evidence="2 6" id="KW-0067">ATP-binding</keyword>
<feature type="binding site" evidence="6">
    <location>
        <begin position="99"/>
        <end position="100"/>
    </location>
    <ligand>
        <name>ATP</name>
        <dbReference type="ChEBI" id="CHEBI:30616"/>
    </ligand>
</feature>
<organism evidence="10 11">
    <name type="scientific">Candidatus Nitrosocaldus cavascurensis</name>
    <dbReference type="NCBI Taxonomy" id="2058097"/>
    <lineage>
        <taxon>Archaea</taxon>
        <taxon>Nitrososphaerota</taxon>
        <taxon>Nitrososphaeria</taxon>
        <taxon>Candidatus Nitrosocaldales</taxon>
        <taxon>Candidatus Nitrosocaldaceae</taxon>
        <taxon>Candidatus Nitrosocaldus</taxon>
    </lineage>
</organism>
<keyword evidence="5 6" id="KW-0413">Isomerase</keyword>
<dbReference type="Proteomes" id="UP000236248">
    <property type="component" value="Chromosome NCAV"/>
</dbReference>
<protein>
    <recommendedName>
        <fullName evidence="6">Type 2 DNA topoisomerase 6 subunit B</fullName>
        <ecNumber evidence="6">5.6.2.2</ecNumber>
    </recommendedName>
    <alternativeName>
        <fullName evidence="6">Type II DNA topoisomerase VI subunit B</fullName>
        <shortName evidence="6">TopoVI-B</shortName>
    </alternativeName>
</protein>
<evidence type="ECO:0000256" key="4">
    <source>
        <dbReference type="ARBA" id="ARBA00023125"/>
    </source>
</evidence>
<evidence type="ECO:0000256" key="1">
    <source>
        <dbReference type="ARBA" id="ARBA00022741"/>
    </source>
</evidence>
<dbReference type="RefSeq" id="WP_197706575.1">
    <property type="nucleotide sequence ID" value="NZ_LT981265.1"/>
</dbReference>
<dbReference type="Gene3D" id="3.30.230.10">
    <property type="match status" value="1"/>
</dbReference>
<dbReference type="EC" id="5.6.2.2" evidence="6"/>
<evidence type="ECO:0000313" key="10">
    <source>
        <dbReference type="EMBL" id="SPC34297.1"/>
    </source>
</evidence>
<dbReference type="InterPro" id="IPR036890">
    <property type="entry name" value="HATPase_C_sf"/>
</dbReference>
<dbReference type="GO" id="GO:0003918">
    <property type="term" value="F:DNA topoisomerase type II (double strand cut, ATP-hydrolyzing) activity"/>
    <property type="evidence" value="ECO:0007669"/>
    <property type="project" value="UniProtKB-UniRule"/>
</dbReference>
<dbReference type="PANTHER" id="PTHR48444">
    <property type="entry name" value="DNA TOPOISOMERASE 6 SUBUNIT B"/>
    <property type="match status" value="1"/>
</dbReference>
<dbReference type="EMBL" id="LT981265">
    <property type="protein sequence ID" value="SPC34297.1"/>
    <property type="molecule type" value="Genomic_DNA"/>
</dbReference>
<comment type="function">
    <text evidence="6">Relaxes both positive and negative superturns and exhibits a strong decatenase activity.</text>
</comment>
<accession>A0A2K5ARN6</accession>
<gene>
    <name evidence="6 10" type="primary">top6B</name>
    <name evidence="10" type="ORF">NCAV_1120</name>
</gene>
<dbReference type="SUPFAM" id="SSF55874">
    <property type="entry name" value="ATPase domain of HSP90 chaperone/DNA topoisomerase II/histidine kinase"/>
    <property type="match status" value="1"/>
</dbReference>
<comment type="catalytic activity">
    <reaction evidence="6">
        <text>ATP-dependent breakage, passage and rejoining of double-stranded DNA.</text>
        <dbReference type="EC" id="5.6.2.2"/>
    </reaction>
</comment>
<sequence>MSIFAEISPSEFFYRNRDLAGFSNPTRAIYMTVRELVENSLDACDSSSILPEISVSIREQSDLQGMPDPKHYTVTVKDNGPGIEPEYVPLAFGKVLYGTKFTLKQNRGMFGLGATMAILYGQITTNKPAVIRTVRDGYAYEYVMMLDIQRNKPIILRRNSVQVDDAGRGLEISITLLGDYSKAQQKVRDYIAQTALITPYADIVLEEPNGSSISFKRIMDKMPNPPVEVKPHPAGIDVETLRRLIQSEIGSIALHEVKDRFIKDVLRSSDKSIADAARERWDRLSTSMKTAASLLVMLNISVEDMDKVRIDRIDPLVNEIHYTTLLDGEYKSVKINDLEPFRSHLLSIAMGDTLISFLVKNFQRVGLSTAKRFLAFADMDEGKRIGMLSNEEIVRLADAMQRYDGFLPPDATCLSPIGEEALEAGMRSIFKPEFVAVVQRPPSAYSGFPFIVEVGIAYGGSIEGKGIRLYRFANKIPLLYDEGSDVAWKVIEEIDWARYKVKEDEMPIAIVTHICSTRIPYKTVGKEYIADRPEIEYELKNAIRFLARRLSIYLSKKGSIAMAKKRLGLYSRYIPLLARFVTELSRAERMPKYKVLLRLGEQYEQEITSMGLGAGMSGEAGDGGVDGEVSGIGIGSMENGGDRSGVGGVEVEGDGQGKGKEER</sequence>
<dbReference type="AlphaFoldDB" id="A0A2K5ARN6"/>
<proteinExistence type="inferred from homology"/>
<reference evidence="11" key="1">
    <citation type="submission" date="2018-01" db="EMBL/GenBank/DDBJ databases">
        <authorList>
            <person name="Kerou L M."/>
        </authorList>
    </citation>
    <scope>NUCLEOTIDE SEQUENCE [LARGE SCALE GENOMIC DNA]</scope>
    <source>
        <strain evidence="11">SCU2</strain>
    </source>
</reference>
<dbReference type="GO" id="GO:0005524">
    <property type="term" value="F:ATP binding"/>
    <property type="evidence" value="ECO:0007669"/>
    <property type="project" value="UniProtKB-UniRule"/>
</dbReference>
<evidence type="ECO:0000313" key="11">
    <source>
        <dbReference type="Proteomes" id="UP000236248"/>
    </source>
</evidence>